<feature type="domain" description="BAH" evidence="2">
    <location>
        <begin position="52"/>
        <end position="185"/>
    </location>
</feature>
<dbReference type="AlphaFoldDB" id="A0A0D0DUH4"/>
<evidence type="ECO:0000259" key="2">
    <source>
        <dbReference type="PROSITE" id="PS51038"/>
    </source>
</evidence>
<keyword evidence="4" id="KW-1185">Reference proteome</keyword>
<organism evidence="3 4">
    <name type="scientific">Paxillus rubicundulus Ve08.2h10</name>
    <dbReference type="NCBI Taxonomy" id="930991"/>
    <lineage>
        <taxon>Eukaryota</taxon>
        <taxon>Fungi</taxon>
        <taxon>Dikarya</taxon>
        <taxon>Basidiomycota</taxon>
        <taxon>Agaricomycotina</taxon>
        <taxon>Agaricomycetes</taxon>
        <taxon>Agaricomycetidae</taxon>
        <taxon>Boletales</taxon>
        <taxon>Paxilineae</taxon>
        <taxon>Paxillaceae</taxon>
        <taxon>Paxillus</taxon>
    </lineage>
</organism>
<sequence>MARKKRSHLTHKKKSASKNPNKAPPEGLPRTQFAALKPYGSFVVEDAEGEHTTFRKDDTAYIKPYETDPSEETPPEDYWIARIREIRGTDDSSDPEDAQVWVRVQWYWSPQEVAQVVKSFKPEYCGKYEKIFSDSYDIVSSRCFSAPVQMKRYGEREFEQPFIEEDVWFCRYDFEYNMRRITPKQATVACVCGVPYIPGVDEILHFCPRPGCRSAHHQTCLLERGLVEDLSVERCRRLVATWLDAGSTDTVASLAYIDAPPRKRRKGMVTSPTVFHDDPLEDFPRELIAIAEQEIVRGTKAGGIVGNVAAVTAARNIIYKALSGDGTIPNDWETIDMIDSPFPIAAHQTTRQGFLCPSCGSPI</sequence>
<reference evidence="3 4" key="1">
    <citation type="submission" date="2014-04" db="EMBL/GenBank/DDBJ databases">
        <authorList>
            <consortium name="DOE Joint Genome Institute"/>
            <person name="Kuo A."/>
            <person name="Kohler A."/>
            <person name="Jargeat P."/>
            <person name="Nagy L.G."/>
            <person name="Floudas D."/>
            <person name="Copeland A."/>
            <person name="Barry K.W."/>
            <person name="Cichocki N."/>
            <person name="Veneault-Fourrey C."/>
            <person name="LaButti K."/>
            <person name="Lindquist E.A."/>
            <person name="Lipzen A."/>
            <person name="Lundell T."/>
            <person name="Morin E."/>
            <person name="Murat C."/>
            <person name="Sun H."/>
            <person name="Tunlid A."/>
            <person name="Henrissat B."/>
            <person name="Grigoriev I.V."/>
            <person name="Hibbett D.S."/>
            <person name="Martin F."/>
            <person name="Nordberg H.P."/>
            <person name="Cantor M.N."/>
            <person name="Hua S.X."/>
        </authorList>
    </citation>
    <scope>NUCLEOTIDE SEQUENCE [LARGE SCALE GENOMIC DNA]</scope>
    <source>
        <strain evidence="3 4">Ve08.2h10</strain>
    </source>
</reference>
<evidence type="ECO:0000313" key="4">
    <source>
        <dbReference type="Proteomes" id="UP000054538"/>
    </source>
</evidence>
<dbReference type="PROSITE" id="PS51038">
    <property type="entry name" value="BAH"/>
    <property type="match status" value="1"/>
</dbReference>
<protein>
    <recommendedName>
        <fullName evidence="2">BAH domain-containing protein</fullName>
    </recommendedName>
</protein>
<dbReference type="Proteomes" id="UP000054538">
    <property type="component" value="Unassembled WGS sequence"/>
</dbReference>
<reference evidence="4" key="2">
    <citation type="submission" date="2015-01" db="EMBL/GenBank/DDBJ databases">
        <title>Evolutionary Origins and Diversification of the Mycorrhizal Mutualists.</title>
        <authorList>
            <consortium name="DOE Joint Genome Institute"/>
            <consortium name="Mycorrhizal Genomics Consortium"/>
            <person name="Kohler A."/>
            <person name="Kuo A."/>
            <person name="Nagy L.G."/>
            <person name="Floudas D."/>
            <person name="Copeland A."/>
            <person name="Barry K.W."/>
            <person name="Cichocki N."/>
            <person name="Veneault-Fourrey C."/>
            <person name="LaButti K."/>
            <person name="Lindquist E.A."/>
            <person name="Lipzen A."/>
            <person name="Lundell T."/>
            <person name="Morin E."/>
            <person name="Murat C."/>
            <person name="Riley R."/>
            <person name="Ohm R."/>
            <person name="Sun H."/>
            <person name="Tunlid A."/>
            <person name="Henrissat B."/>
            <person name="Grigoriev I.V."/>
            <person name="Hibbett D.S."/>
            <person name="Martin F."/>
        </authorList>
    </citation>
    <scope>NUCLEOTIDE SEQUENCE [LARGE SCALE GENOMIC DNA]</scope>
    <source>
        <strain evidence="4">Ve08.2h10</strain>
    </source>
</reference>
<dbReference type="OrthoDB" id="10259622at2759"/>
<dbReference type="Gene3D" id="2.30.30.490">
    <property type="match status" value="1"/>
</dbReference>
<evidence type="ECO:0000256" key="1">
    <source>
        <dbReference type="SAM" id="MobiDB-lite"/>
    </source>
</evidence>
<dbReference type="CDD" id="cd04370">
    <property type="entry name" value="BAH"/>
    <property type="match status" value="1"/>
</dbReference>
<name>A0A0D0DUH4_9AGAM</name>
<evidence type="ECO:0000313" key="3">
    <source>
        <dbReference type="EMBL" id="KIK97943.1"/>
    </source>
</evidence>
<dbReference type="EMBL" id="KN824913">
    <property type="protein sequence ID" value="KIK97943.1"/>
    <property type="molecule type" value="Genomic_DNA"/>
</dbReference>
<dbReference type="InParanoid" id="A0A0D0DUH4"/>
<dbReference type="GO" id="GO:0003682">
    <property type="term" value="F:chromatin binding"/>
    <property type="evidence" value="ECO:0007669"/>
    <property type="project" value="InterPro"/>
</dbReference>
<dbReference type="InterPro" id="IPR001025">
    <property type="entry name" value="BAH_dom"/>
</dbReference>
<dbReference type="PANTHER" id="PTHR46364">
    <property type="entry name" value="OS08G0421900 PROTEIN"/>
    <property type="match status" value="1"/>
</dbReference>
<feature type="compositionally biased region" description="Basic residues" evidence="1">
    <location>
        <begin position="1"/>
        <end position="16"/>
    </location>
</feature>
<proteinExistence type="predicted"/>
<dbReference type="STRING" id="930991.A0A0D0DUH4"/>
<gene>
    <name evidence="3" type="ORF">PAXRUDRAFT_24417</name>
</gene>
<dbReference type="HOGENOM" id="CLU_030738_0_0_1"/>
<accession>A0A0D0DUH4</accession>
<dbReference type="InterPro" id="IPR043151">
    <property type="entry name" value="BAH_sf"/>
</dbReference>
<feature type="region of interest" description="Disordered" evidence="1">
    <location>
        <begin position="1"/>
        <end position="31"/>
    </location>
</feature>